<keyword evidence="2" id="KW-0997">Cell inner membrane</keyword>
<evidence type="ECO:0000256" key="1">
    <source>
        <dbReference type="ARBA" id="ARBA00022475"/>
    </source>
</evidence>
<reference evidence="8 9" key="1">
    <citation type="submission" date="2017-07" db="EMBL/GenBank/DDBJ databases">
        <title>Analysis of two Campylobacter avium genomes and identification of a novel hippuricase gene.</title>
        <authorList>
            <person name="Miller W.G."/>
            <person name="Chapman M.H."/>
            <person name="Yee E."/>
            <person name="Revez J."/>
            <person name="Bono J.L."/>
            <person name="Rossi M."/>
        </authorList>
    </citation>
    <scope>NUCLEOTIDE SEQUENCE [LARGE SCALE GENOMIC DNA]</scope>
    <source>
        <strain evidence="8 9">LMG 24591</strain>
    </source>
</reference>
<dbReference type="KEGG" id="cavi:CAV_0113"/>
<dbReference type="GO" id="GO:0008758">
    <property type="term" value="F:UDP-2,3-diacylglucosamine hydrolase activity"/>
    <property type="evidence" value="ECO:0007669"/>
    <property type="project" value="TreeGrafter"/>
</dbReference>
<dbReference type="EMBL" id="CP022347">
    <property type="protein sequence ID" value="ASQ29785.1"/>
    <property type="molecule type" value="Genomic_DNA"/>
</dbReference>
<proteinExistence type="predicted"/>
<dbReference type="Pfam" id="PF00149">
    <property type="entry name" value="Metallophos"/>
    <property type="match status" value="1"/>
</dbReference>
<keyword evidence="4 8" id="KW-0378">Hydrolase</keyword>
<evidence type="ECO:0000256" key="5">
    <source>
        <dbReference type="ARBA" id="ARBA00023136"/>
    </source>
</evidence>
<evidence type="ECO:0000259" key="7">
    <source>
        <dbReference type="Pfam" id="PF00149"/>
    </source>
</evidence>
<keyword evidence="1" id="KW-1003">Cell membrane</keyword>
<dbReference type="GO" id="GO:0016020">
    <property type="term" value="C:membrane"/>
    <property type="evidence" value="ECO:0007669"/>
    <property type="project" value="GOC"/>
</dbReference>
<dbReference type="AlphaFoldDB" id="A0A222MV72"/>
<feature type="domain" description="Calcineurin-like phosphoesterase" evidence="7">
    <location>
        <begin position="9"/>
        <end position="220"/>
    </location>
</feature>
<gene>
    <name evidence="8" type="primary">lpxH</name>
    <name evidence="8" type="ORF">CAV_0113</name>
</gene>
<name>A0A222MV72_9BACT</name>
<dbReference type="CDD" id="cd07398">
    <property type="entry name" value="MPP_YbbF-LpxH"/>
    <property type="match status" value="1"/>
</dbReference>
<dbReference type="InterPro" id="IPR029052">
    <property type="entry name" value="Metallo-depent_PP-like"/>
</dbReference>
<dbReference type="GO" id="GO:0046872">
    <property type="term" value="F:metal ion binding"/>
    <property type="evidence" value="ECO:0007669"/>
    <property type="project" value="UniProtKB-KW"/>
</dbReference>
<evidence type="ECO:0000256" key="4">
    <source>
        <dbReference type="ARBA" id="ARBA00022801"/>
    </source>
</evidence>
<keyword evidence="6" id="KW-0464">Manganese</keyword>
<evidence type="ECO:0000313" key="9">
    <source>
        <dbReference type="Proteomes" id="UP000201169"/>
    </source>
</evidence>
<accession>A0A222MV72</accession>
<keyword evidence="3" id="KW-0479">Metal-binding</keyword>
<keyword evidence="9" id="KW-1185">Reference proteome</keyword>
<dbReference type="Proteomes" id="UP000201169">
    <property type="component" value="Chromosome"/>
</dbReference>
<keyword evidence="5" id="KW-0472">Membrane</keyword>
<sequence>MFELKNKAIFLADAHENEQRDGFLRFLLALKEAEIECEQLILMGDIFDLLVGEISATHHFAKPYIELLEGLSARIEIIYLEGNHDFNLSKFFKQVKVIPIQKQPLNLQCKQRLKFTERSLNLEYKTTEFFNLQALKLSHGDIFLKFFLGLALRSLRGHFLLSVLNLLDRLTKNSLSNKIKKNQTKKNLFYKIDNFDDLARQRFKHYDVKNELVIEGHYHQNFMLNEDEIKYINLPSFAYKESFFVVECCQ</sequence>
<protein>
    <submittedName>
        <fullName evidence="8">UDP-2,3-diacylglucosamine hydrolase</fullName>
        <ecNumber evidence="8">3.6.1.54</ecNumber>
    </submittedName>
</protein>
<dbReference type="InterPro" id="IPR004843">
    <property type="entry name" value="Calcineurin-like_PHP"/>
</dbReference>
<dbReference type="OrthoDB" id="270739at2"/>
<dbReference type="SUPFAM" id="SSF56300">
    <property type="entry name" value="Metallo-dependent phosphatases"/>
    <property type="match status" value="1"/>
</dbReference>
<evidence type="ECO:0000256" key="3">
    <source>
        <dbReference type="ARBA" id="ARBA00022723"/>
    </source>
</evidence>
<dbReference type="EC" id="3.6.1.54" evidence="8"/>
<dbReference type="PANTHER" id="PTHR34990:SF1">
    <property type="entry name" value="UDP-2,3-DIACYLGLUCOSAMINE HYDROLASE"/>
    <property type="match status" value="1"/>
</dbReference>
<evidence type="ECO:0000256" key="6">
    <source>
        <dbReference type="ARBA" id="ARBA00023211"/>
    </source>
</evidence>
<dbReference type="Gene3D" id="3.60.21.10">
    <property type="match status" value="1"/>
</dbReference>
<evidence type="ECO:0000313" key="8">
    <source>
        <dbReference type="EMBL" id="ASQ29785.1"/>
    </source>
</evidence>
<dbReference type="InterPro" id="IPR043461">
    <property type="entry name" value="LpxH-like"/>
</dbReference>
<dbReference type="GO" id="GO:0009245">
    <property type="term" value="P:lipid A biosynthetic process"/>
    <property type="evidence" value="ECO:0007669"/>
    <property type="project" value="TreeGrafter"/>
</dbReference>
<dbReference type="RefSeq" id="WP_148131209.1">
    <property type="nucleotide sequence ID" value="NZ_CP022347.1"/>
</dbReference>
<dbReference type="PANTHER" id="PTHR34990">
    <property type="entry name" value="UDP-2,3-DIACYLGLUCOSAMINE HYDROLASE-RELATED"/>
    <property type="match status" value="1"/>
</dbReference>
<evidence type="ECO:0000256" key="2">
    <source>
        <dbReference type="ARBA" id="ARBA00022519"/>
    </source>
</evidence>
<organism evidence="8 9">
    <name type="scientific">Campylobacter avium LMG 24591</name>
    <dbReference type="NCBI Taxonomy" id="522484"/>
    <lineage>
        <taxon>Bacteria</taxon>
        <taxon>Pseudomonadati</taxon>
        <taxon>Campylobacterota</taxon>
        <taxon>Epsilonproteobacteria</taxon>
        <taxon>Campylobacterales</taxon>
        <taxon>Campylobacteraceae</taxon>
        <taxon>Campylobacter</taxon>
    </lineage>
</organism>